<evidence type="ECO:0000313" key="2">
    <source>
        <dbReference type="EMBL" id="KRM98845.1"/>
    </source>
</evidence>
<dbReference type="InterPro" id="IPR036249">
    <property type="entry name" value="Thioredoxin-like_sf"/>
</dbReference>
<dbReference type="AlphaFoldDB" id="A0A0R2D4F4"/>
<reference evidence="2 3" key="1">
    <citation type="journal article" date="2015" name="Genome Announc.">
        <title>Expanding the biotechnology potential of lactobacilli through comparative genomics of 213 strains and associated genera.</title>
        <authorList>
            <person name="Sun Z."/>
            <person name="Harris H.M."/>
            <person name="McCann A."/>
            <person name="Guo C."/>
            <person name="Argimon S."/>
            <person name="Zhang W."/>
            <person name="Yang X."/>
            <person name="Jeffery I.B."/>
            <person name="Cooney J.C."/>
            <person name="Kagawa T.F."/>
            <person name="Liu W."/>
            <person name="Song Y."/>
            <person name="Salvetti E."/>
            <person name="Wrobel A."/>
            <person name="Rasinkangas P."/>
            <person name="Parkhill J."/>
            <person name="Rea M.C."/>
            <person name="O'Sullivan O."/>
            <person name="Ritari J."/>
            <person name="Douillard F.P."/>
            <person name="Paul Ross R."/>
            <person name="Yang R."/>
            <person name="Briner A.E."/>
            <person name="Felis G.E."/>
            <person name="de Vos W.M."/>
            <person name="Barrangou R."/>
            <person name="Klaenhammer T.R."/>
            <person name="Caufield P.W."/>
            <person name="Cui Y."/>
            <person name="Zhang H."/>
            <person name="O'Toole P.W."/>
        </authorList>
    </citation>
    <scope>NUCLEOTIDE SEQUENCE [LARGE SCALE GENOMIC DNA]</scope>
    <source>
        <strain evidence="2 3">DSM 20253</strain>
    </source>
</reference>
<dbReference type="PATRIC" id="fig|1423796.3.peg.817"/>
<dbReference type="Gene3D" id="1.10.1200.90">
    <property type="entry name" value="DsbA-like domain"/>
    <property type="match status" value="1"/>
</dbReference>
<organism evidence="2 3">
    <name type="scientific">Loigolactobacillus rennini DSM 20253</name>
    <dbReference type="NCBI Taxonomy" id="1423796"/>
    <lineage>
        <taxon>Bacteria</taxon>
        <taxon>Bacillati</taxon>
        <taxon>Bacillota</taxon>
        <taxon>Bacilli</taxon>
        <taxon>Lactobacillales</taxon>
        <taxon>Lactobacillaceae</taxon>
        <taxon>Loigolactobacillus</taxon>
    </lineage>
</organism>
<comment type="caution">
    <text evidence="2">The sequence shown here is derived from an EMBL/GenBank/DDBJ whole genome shotgun (WGS) entry which is preliminary data.</text>
</comment>
<feature type="domain" description="Thioredoxin-like fold" evidence="1">
    <location>
        <begin position="31"/>
        <end position="186"/>
    </location>
</feature>
<dbReference type="InterPro" id="IPR012336">
    <property type="entry name" value="Thioredoxin-like_fold"/>
</dbReference>
<accession>A0A0R2D4F4</accession>
<dbReference type="EMBL" id="AYYI01000023">
    <property type="protein sequence ID" value="KRM98845.1"/>
    <property type="molecule type" value="Genomic_DNA"/>
</dbReference>
<proteinExistence type="predicted"/>
<dbReference type="Proteomes" id="UP000051638">
    <property type="component" value="Unassembled WGS sequence"/>
</dbReference>
<dbReference type="Gene3D" id="3.40.30.10">
    <property type="entry name" value="Glutaredoxin"/>
    <property type="match status" value="1"/>
</dbReference>
<name>A0A0R2D4F4_9LACO</name>
<sequence length="190" mass="21715">MLINLAPVMMYHLGGKIMKTDSIDLTAVTTQGLVVGQPTALNTITEFVNLRCPFCRTWFEKATPVLEPLIKAGKLKRIFKFWDKPKEKLRIGNVAQHYLPYEEPTQAYHAIKFLFAHQTDWQNLTPNQLADYMNQQLQLTEQPNATVIQQIKNEVVAAQIETVPTIILGQHIFDEHISSAELKQLLTQFV</sequence>
<dbReference type="SUPFAM" id="SSF52833">
    <property type="entry name" value="Thioredoxin-like"/>
    <property type="match status" value="1"/>
</dbReference>
<dbReference type="STRING" id="1423796.FC24_GL000799"/>
<keyword evidence="3" id="KW-1185">Reference proteome</keyword>
<dbReference type="Pfam" id="PF13462">
    <property type="entry name" value="Thioredoxin_4"/>
    <property type="match status" value="1"/>
</dbReference>
<evidence type="ECO:0000259" key="1">
    <source>
        <dbReference type="Pfam" id="PF13462"/>
    </source>
</evidence>
<gene>
    <name evidence="2" type="ORF">FC24_GL000799</name>
</gene>
<evidence type="ECO:0000313" key="3">
    <source>
        <dbReference type="Proteomes" id="UP000051638"/>
    </source>
</evidence>
<protein>
    <recommendedName>
        <fullName evidence="1">Thioredoxin-like fold domain-containing protein</fullName>
    </recommendedName>
</protein>